<evidence type="ECO:0000313" key="4">
    <source>
        <dbReference type="Proteomes" id="UP001238163"/>
    </source>
</evidence>
<feature type="chain" id="PRO_5042009910" description="NPCBM/NEW2 domain protein" evidence="2">
    <location>
        <begin position="19"/>
        <end position="1458"/>
    </location>
</feature>
<evidence type="ECO:0000256" key="1">
    <source>
        <dbReference type="SAM" id="MobiDB-lite"/>
    </source>
</evidence>
<reference evidence="3" key="1">
    <citation type="submission" date="2023-07" db="EMBL/GenBank/DDBJ databases">
        <title>Genomic Encyclopedia of Type Strains, Phase IV (KMG-IV): sequencing the most valuable type-strain genomes for metagenomic binning, comparative biology and taxonomic classification.</title>
        <authorList>
            <person name="Goeker M."/>
        </authorList>
    </citation>
    <scope>NUCLEOTIDE SEQUENCE</scope>
    <source>
        <strain evidence="3">DSM 24202</strain>
    </source>
</reference>
<accession>A0AAE4AQ00</accession>
<comment type="caution">
    <text evidence="3">The sequence shown here is derived from an EMBL/GenBank/DDBJ whole genome shotgun (WGS) entry which is preliminary data.</text>
</comment>
<evidence type="ECO:0000313" key="3">
    <source>
        <dbReference type="EMBL" id="MDQ0291116.1"/>
    </source>
</evidence>
<protein>
    <recommendedName>
        <fullName evidence="5">NPCBM/NEW2 domain protein</fullName>
    </recommendedName>
</protein>
<evidence type="ECO:0008006" key="5">
    <source>
        <dbReference type="Google" id="ProtNLM"/>
    </source>
</evidence>
<feature type="signal peptide" evidence="2">
    <location>
        <begin position="1"/>
        <end position="18"/>
    </location>
</feature>
<dbReference type="RefSeq" id="WP_307263435.1">
    <property type="nucleotide sequence ID" value="NZ_JAUSVL010000001.1"/>
</dbReference>
<dbReference type="EMBL" id="JAUSVL010000001">
    <property type="protein sequence ID" value="MDQ0291116.1"/>
    <property type="molecule type" value="Genomic_DNA"/>
</dbReference>
<gene>
    <name evidence="3" type="ORF">J3R75_003223</name>
</gene>
<organism evidence="3 4">
    <name type="scientific">Oligosphaera ethanolica</name>
    <dbReference type="NCBI Taxonomy" id="760260"/>
    <lineage>
        <taxon>Bacteria</taxon>
        <taxon>Pseudomonadati</taxon>
        <taxon>Lentisphaerota</taxon>
        <taxon>Oligosphaeria</taxon>
        <taxon>Oligosphaerales</taxon>
        <taxon>Oligosphaeraceae</taxon>
        <taxon>Oligosphaera</taxon>
    </lineage>
</organism>
<proteinExistence type="predicted"/>
<name>A0AAE4AQ00_9BACT</name>
<evidence type="ECO:0000256" key="2">
    <source>
        <dbReference type="SAM" id="SignalP"/>
    </source>
</evidence>
<sequence>MKALSLSMMILAGAVLHAADSVGKRPYELDWAGRMADAHPAIVDFERDEPWVVETSDAIASFSRSREQQIWGDYVGKLTYRRDGAMPVVTLRPPAPLALPEAFDMVGCWIYGNNWAWVTEGDTPQVAIALLFALPDGTEHAMNLTRVNWREWFLPIRRLDTTQQQLLNQPGTRFAGFQITNGRNRQDRTLFFDSLSFFTDEQPPLTFKPRPKRNLRPFPGQSHAANTGPGTLPFPTREETILPDSAKPGAKNSVSAESDRSFVLRYQGPDGLLAYRYTPYSGSPQVLTAQWQNNAPISILSGVGAQFPDAVTPYWAPPEGGEVISCTIEGDAVVSQWRLRRGQDSIDVRYDLRIMGKTLVIDTIAPGGKVGAVSFGVSEGLNASRAIEIPYYDYANGRPAVLVFTSGDDTLFFSAHLDWYRSNGSRPWGASKATANGTTAAANGGVLYVPRTDGQRNDCFERFFITVGPEFAEHLPNIPNPPSPHKHITGTHAWRAHGAGNRDNDKKYWHNIWRHGMRQVLVTDHETCWRDGGESFTFRTKAAPGKGGDAGMADYSRYMQDTLGFVYGPYNNFTDFAPVNEYWRVDLISRTADNQLQSAWARCYAPKPQYAVEYCAELSPINQQKYRFSTAYCDVHTSVTPWGRTDYDHRVPGAGTFAATFYAFGEIMLIQKATWEGPVYSEGPHHCFYSGLTDGNYAQDRNYYLPERPWLVDFDLLKMHPLECNFGMGNMEMFYGRNVPLGGTSAELDASVDRFLAATVAFGHPSFLVSTGGMRRTLRGYFLLQQLHSRYTQANIAAIRYADGDGRLWNSSQAIANRAYERSQLIVDYQDGTHVVVNGHRQDDLNVTVAGKTIVLPPNGFAGWTDDGLVNVSSANQNGLRADYADSPAYLYVDGRDQAFQRFPKAAGMGAGICRRDDVNHWEVILFQQADCGFAVSAVSAEALDFAGKSLGSATLRRARGLTYVIPVAGAFSYRLREGKAEAAPELRCDRDVVVPGETVTVFSPDGKAHDRLIPKDAQAGQRLWFDIGGAWIDFSVQELTRCEGTITDTTLTLRLLPTKQRPADLLCQFGTQQQRVPGKPGEWAKVAFALPPDGTPGMRLISATISDDQSSQRWQSGLISTFAPERLAVDLLENWRSTLRARQAPETADLGGSGARVERQKVMSCGDVSHNGIFMHPPWKGQVGAVGANYDLELPRTDDAWFFRALVGKRDGSHLGDGILFQVAVRNAAGEERLLAEHTVAEHRWELLSADLTAYAGQKITLVLISDVGPNDDSSGDWACWADLRIESSRQVVSYELDPLPERYAQEAPKTDLVIGPELLATAIRGWLCYEGQGFDSREQSYPSTGILNGVDIGLLSAASGSESNNTWSDEQRTPIPANALRSIGTHNVFTLHNPQHDYFKIRRFRLLLELADGSTVSSYTSTAVFTQPIGWPHAEGILVDFSKNIVVPIAFTPLDQ</sequence>
<feature type="region of interest" description="Disordered" evidence="1">
    <location>
        <begin position="206"/>
        <end position="238"/>
    </location>
</feature>
<keyword evidence="2" id="KW-0732">Signal</keyword>
<dbReference type="Proteomes" id="UP001238163">
    <property type="component" value="Unassembled WGS sequence"/>
</dbReference>
<keyword evidence="4" id="KW-1185">Reference proteome</keyword>